<dbReference type="Pfam" id="PF09418">
    <property type="entry name" value="DUF2009"/>
    <property type="match status" value="2"/>
</dbReference>
<dbReference type="InterPro" id="IPR057668">
    <property type="entry name" value="E2_Ub-conjug_enz_C"/>
</dbReference>
<evidence type="ECO:0000313" key="3">
    <source>
        <dbReference type="EMBL" id="OEH79727.1"/>
    </source>
</evidence>
<dbReference type="AlphaFoldDB" id="A0A1D3D8E5"/>
<dbReference type="InParanoid" id="A0A1D3D8E5"/>
<dbReference type="VEuPathDB" id="ToxoDB:cyc_04455"/>
<dbReference type="Proteomes" id="UP000095192">
    <property type="component" value="Unassembled WGS sequence"/>
</dbReference>
<dbReference type="PANTHER" id="PTHR31560">
    <property type="entry name" value="UPF0652 PROTEIN C16A11.03C-RELATED"/>
    <property type="match status" value="1"/>
</dbReference>
<accession>A0A1D3D8E5</accession>
<dbReference type="EMBL" id="JROU02000293">
    <property type="protein sequence ID" value="OEH79727.1"/>
    <property type="molecule type" value="Genomic_DNA"/>
</dbReference>
<dbReference type="GO" id="GO:0016829">
    <property type="term" value="F:lyase activity"/>
    <property type="evidence" value="ECO:0007669"/>
    <property type="project" value="UniProtKB-KW"/>
</dbReference>
<feature type="domain" description="Non-canonical E2 ubiquitin-conjugating enzyme C-terminal" evidence="2">
    <location>
        <begin position="379"/>
        <end position="658"/>
    </location>
</feature>
<dbReference type="PANTHER" id="PTHR31560:SF0">
    <property type="entry name" value="UPF0652 PROTEIN C22H10.08"/>
    <property type="match status" value="1"/>
</dbReference>
<reference evidence="3 4" key="1">
    <citation type="journal article" date="2016" name="BMC Genomics">
        <title>Comparative genomics reveals Cyclospora cayetanensis possesses coccidia-like metabolism and invasion components but unique surface antigens.</title>
        <authorList>
            <person name="Liu S."/>
            <person name="Wang L."/>
            <person name="Zheng H."/>
            <person name="Xu Z."/>
            <person name="Roellig D.M."/>
            <person name="Li N."/>
            <person name="Frace M.A."/>
            <person name="Tang K."/>
            <person name="Arrowood M.J."/>
            <person name="Moss D.M."/>
            <person name="Zhang L."/>
            <person name="Feng Y."/>
            <person name="Xiao L."/>
        </authorList>
    </citation>
    <scope>NUCLEOTIDE SEQUENCE [LARGE SCALE GENOMIC DNA]</scope>
    <source>
        <strain evidence="3 4">CHN_HEN01</strain>
    </source>
</reference>
<dbReference type="VEuPathDB" id="ToxoDB:LOC34620989"/>
<proteinExistence type="predicted"/>
<evidence type="ECO:0000313" key="4">
    <source>
        <dbReference type="Proteomes" id="UP000095192"/>
    </source>
</evidence>
<sequence>MVLTGSIDAAAAEIGKRVADVEDDQEDSQTQPGVSRGLKAHRSLEHLSELQTAVLRNLTQRQLLSVIDGLLEGQALDQLLNETSPQVAARVQQVSQREVLRSDSRDSLSADSFVHLAKFVPLRLTYDERRFLRLLEGSLEVSEYTDRTDVICANRARRIVKEIRLVCSILTGLVVSHDYEEGQRLLQEMTFAEQSLFFQAVFEIGRRYKILNPERMRSAYGKLIHFLMDSQKPDIQQLLQFQLVTPVHTVYSLLASKKNGLALLKDPLVRVATRGERPINSDTDIEREVARNWRWLLRERLRATRDGVFSGTGFVRLCGSEIMPEKKSRSQIDREIKEKEAAVKALSRKYAGNQTPKQRALFGLRFNLFSRVEPENSCLVLSSEREDSVLTAEEIEQCLYSLGDYNTHLRFSRGPFLHEYFSPDSPSDEFSLAISHGSGGSRLTHSHSRQYLYVLQSLTLWREISSEMFLLWAMAEADLLQSNNPYRLRDTGQGLNRVQEAPRVGRAMRAILERVQRQTCGWVGSSVVHLGDNNVPNALMFIDKYTQVMGEGVLFERAKVPRILGPLVLCLDKLPELNMQPALKVYFDKQFGGLENLRKLILCDFFRHAFDGSGADNFFDAGSCIDGRLTSAWNWCSSIEKKPFFPALLLTGFTGFDGKM</sequence>
<protein>
    <submittedName>
        <fullName evidence="3">Adenylosuccinate lyase</fullName>
    </submittedName>
</protein>
<feature type="region of interest" description="Disordered" evidence="1">
    <location>
        <begin position="18"/>
        <end position="38"/>
    </location>
</feature>
<evidence type="ECO:0000259" key="2">
    <source>
        <dbReference type="Pfam" id="PF09418"/>
    </source>
</evidence>
<gene>
    <name evidence="3" type="ORF">cyc_04455</name>
</gene>
<organism evidence="3 4">
    <name type="scientific">Cyclospora cayetanensis</name>
    <dbReference type="NCBI Taxonomy" id="88456"/>
    <lineage>
        <taxon>Eukaryota</taxon>
        <taxon>Sar</taxon>
        <taxon>Alveolata</taxon>
        <taxon>Apicomplexa</taxon>
        <taxon>Conoidasida</taxon>
        <taxon>Coccidia</taxon>
        <taxon>Eucoccidiorida</taxon>
        <taxon>Eimeriorina</taxon>
        <taxon>Eimeriidae</taxon>
        <taxon>Cyclospora</taxon>
    </lineage>
</organism>
<keyword evidence="4" id="KW-1185">Reference proteome</keyword>
<dbReference type="InterPro" id="IPR018553">
    <property type="entry name" value="E2_Ub-conjug_enz"/>
</dbReference>
<feature type="domain" description="Non-canonical E2 ubiquitin-conjugating enzyme C-terminal" evidence="2">
    <location>
        <begin position="117"/>
        <end position="279"/>
    </location>
</feature>
<keyword evidence="3" id="KW-0456">Lyase</keyword>
<comment type="caution">
    <text evidence="3">The sequence shown here is derived from an EMBL/GenBank/DDBJ whole genome shotgun (WGS) entry which is preliminary data.</text>
</comment>
<name>A0A1D3D8E5_9EIME</name>
<evidence type="ECO:0000256" key="1">
    <source>
        <dbReference type="SAM" id="MobiDB-lite"/>
    </source>
</evidence>